<keyword evidence="1" id="KW-0472">Membrane</keyword>
<gene>
    <name evidence="3" type="ORF">M407DRAFT_28626</name>
</gene>
<reference evidence="4" key="2">
    <citation type="submission" date="2015-01" db="EMBL/GenBank/DDBJ databases">
        <title>Evolutionary Origins and Diversification of the Mycorrhizal Mutualists.</title>
        <authorList>
            <consortium name="DOE Joint Genome Institute"/>
            <consortium name="Mycorrhizal Genomics Consortium"/>
            <person name="Kohler A."/>
            <person name="Kuo A."/>
            <person name="Nagy L.G."/>
            <person name="Floudas D."/>
            <person name="Copeland A."/>
            <person name="Barry K.W."/>
            <person name="Cichocki N."/>
            <person name="Veneault-Fourrey C."/>
            <person name="LaButti K."/>
            <person name="Lindquist E.A."/>
            <person name="Lipzen A."/>
            <person name="Lundell T."/>
            <person name="Morin E."/>
            <person name="Murat C."/>
            <person name="Riley R."/>
            <person name="Ohm R."/>
            <person name="Sun H."/>
            <person name="Tunlid A."/>
            <person name="Henrissat B."/>
            <person name="Grigoriev I.V."/>
            <person name="Hibbett D.S."/>
            <person name="Martin F."/>
        </authorList>
    </citation>
    <scope>NUCLEOTIDE SEQUENCE [LARGE SCALE GENOMIC DNA]</scope>
    <source>
        <strain evidence="4">MUT 4182</strain>
    </source>
</reference>
<evidence type="ECO:0000256" key="2">
    <source>
        <dbReference type="SAM" id="SignalP"/>
    </source>
</evidence>
<dbReference type="OrthoDB" id="3219854at2759"/>
<keyword evidence="1" id="KW-0812">Transmembrane</keyword>
<organism evidence="3 4">
    <name type="scientific">Tulasnella calospora MUT 4182</name>
    <dbReference type="NCBI Taxonomy" id="1051891"/>
    <lineage>
        <taxon>Eukaryota</taxon>
        <taxon>Fungi</taxon>
        <taxon>Dikarya</taxon>
        <taxon>Basidiomycota</taxon>
        <taxon>Agaricomycotina</taxon>
        <taxon>Agaricomycetes</taxon>
        <taxon>Cantharellales</taxon>
        <taxon>Tulasnellaceae</taxon>
        <taxon>Tulasnella</taxon>
    </lineage>
</organism>
<keyword evidence="1" id="KW-1133">Transmembrane helix</keyword>
<feature type="signal peptide" evidence="2">
    <location>
        <begin position="1"/>
        <end position="16"/>
    </location>
</feature>
<dbReference type="AlphaFoldDB" id="A0A0C3QBP2"/>
<name>A0A0C3QBP2_9AGAM</name>
<dbReference type="HOGENOM" id="CLU_691144_0_0_1"/>
<evidence type="ECO:0000256" key="1">
    <source>
        <dbReference type="SAM" id="Phobius"/>
    </source>
</evidence>
<reference evidence="3 4" key="1">
    <citation type="submission" date="2014-04" db="EMBL/GenBank/DDBJ databases">
        <authorList>
            <consortium name="DOE Joint Genome Institute"/>
            <person name="Kuo A."/>
            <person name="Girlanda M."/>
            <person name="Perotto S."/>
            <person name="Kohler A."/>
            <person name="Nagy L.G."/>
            <person name="Floudas D."/>
            <person name="Copeland A."/>
            <person name="Barry K.W."/>
            <person name="Cichocki N."/>
            <person name="Veneault-Fourrey C."/>
            <person name="LaButti K."/>
            <person name="Lindquist E.A."/>
            <person name="Lipzen A."/>
            <person name="Lundell T."/>
            <person name="Morin E."/>
            <person name="Murat C."/>
            <person name="Sun H."/>
            <person name="Tunlid A."/>
            <person name="Henrissat B."/>
            <person name="Grigoriev I.V."/>
            <person name="Hibbett D.S."/>
            <person name="Martin F."/>
            <person name="Nordberg H.P."/>
            <person name="Cantor M.N."/>
            <person name="Hua S.X."/>
        </authorList>
    </citation>
    <scope>NUCLEOTIDE SEQUENCE [LARGE SCALE GENOMIC DNA]</scope>
    <source>
        <strain evidence="3 4">MUT 4182</strain>
    </source>
</reference>
<protein>
    <submittedName>
        <fullName evidence="3">Uncharacterized protein</fullName>
    </submittedName>
</protein>
<accession>A0A0C3QBP2</accession>
<dbReference type="Proteomes" id="UP000054248">
    <property type="component" value="Unassembled WGS sequence"/>
</dbReference>
<evidence type="ECO:0000313" key="3">
    <source>
        <dbReference type="EMBL" id="KIO21809.1"/>
    </source>
</evidence>
<keyword evidence="2" id="KW-0732">Signal</keyword>
<dbReference type="EMBL" id="KN823127">
    <property type="protein sequence ID" value="KIO21809.1"/>
    <property type="molecule type" value="Genomic_DNA"/>
</dbReference>
<feature type="chain" id="PRO_5002168703" evidence="2">
    <location>
        <begin position="17"/>
        <end position="399"/>
    </location>
</feature>
<keyword evidence="4" id="KW-1185">Reference proteome</keyword>
<evidence type="ECO:0000313" key="4">
    <source>
        <dbReference type="Proteomes" id="UP000054248"/>
    </source>
</evidence>
<proteinExistence type="predicted"/>
<sequence length="399" mass="44645">MAAALAILFLIAVAASWDQWCPFKSPLSHLLQSSGQAFSKHKLVQAFKREFDKGGLLYGIITIPLVVVFLLPSILVASIALLAIRLIRNAKTFLVHRIWDRSQSSPELLSLGGDVWAKAGGQVFNAIENIIGGMIDGLPGPGEGIAQLRAVAAKRVLCTSEDFNALIYTGINLLALKEKESARHFLEDDAVHDRLDELMENSENMLVTVFTHAYTYLLWGGESAKLFPAPRHRQLYSSAALFPRMPEYIRSNHPLQNKVKTLISHLARAKSFGADGTSLQGLLIPYLEVLDFMLNDEPRYSQLMQSQFGHVTEGQQDSESLAPLWIWLVAKAVSVGNKQIEPTPRRWRWTQSGLEEVELSDQEIERCLTVKQQRVETVKDLVSRVGWEMQSFPADRKAK</sequence>
<feature type="transmembrane region" description="Helical" evidence="1">
    <location>
        <begin position="56"/>
        <end position="84"/>
    </location>
</feature>